<dbReference type="GO" id="GO:0045892">
    <property type="term" value="P:negative regulation of DNA-templated transcription"/>
    <property type="evidence" value="ECO:0007669"/>
    <property type="project" value="UniProtKB-ARBA"/>
</dbReference>
<dbReference type="InterPro" id="IPR041490">
    <property type="entry name" value="KstR2_TetR_C"/>
</dbReference>
<dbReference type="InterPro" id="IPR023772">
    <property type="entry name" value="DNA-bd_HTH_TetR-type_CS"/>
</dbReference>
<dbReference type="Pfam" id="PF00440">
    <property type="entry name" value="TetR_N"/>
    <property type="match status" value="1"/>
</dbReference>
<dbReference type="InterPro" id="IPR036271">
    <property type="entry name" value="Tet_transcr_reg_TetR-rel_C_sf"/>
</dbReference>
<protein>
    <submittedName>
        <fullName evidence="7">TetR/AcrR family transcriptional regulator</fullName>
    </submittedName>
</protein>
<dbReference type="EMBL" id="DXHX01000018">
    <property type="protein sequence ID" value="HIV73695.1"/>
    <property type="molecule type" value="Genomic_DNA"/>
</dbReference>
<dbReference type="AlphaFoldDB" id="A0A9D1PJQ9"/>
<proteinExistence type="predicted"/>
<sequence>MDRRTQILEAATKSFSLYGYKATTMDQVAKLANVGKGTIYNFFKNKEELFDQIITTLISDMEHEASLVIKSNKPFQENVHHAIYKMLEYRMEHQLTIKLFQEERDIGTPVVQEMMRKVEQSILCFIQEKIVRAIENGAIKKCDPEITAFVLLKLYVALIFDWEKQREPLNEEEIANLFDLYIFKGLSLT</sequence>
<keyword evidence="2" id="KW-0805">Transcription regulation</keyword>
<evidence type="ECO:0000256" key="1">
    <source>
        <dbReference type="ARBA" id="ARBA00022491"/>
    </source>
</evidence>
<dbReference type="InterPro" id="IPR009057">
    <property type="entry name" value="Homeodomain-like_sf"/>
</dbReference>
<dbReference type="FunFam" id="1.10.10.60:FF:000141">
    <property type="entry name" value="TetR family transcriptional regulator"/>
    <property type="match status" value="1"/>
</dbReference>
<dbReference type="PRINTS" id="PR00455">
    <property type="entry name" value="HTHTETR"/>
</dbReference>
<gene>
    <name evidence="7" type="ORF">H9895_01280</name>
</gene>
<evidence type="ECO:0000256" key="4">
    <source>
        <dbReference type="ARBA" id="ARBA00023163"/>
    </source>
</evidence>
<feature type="DNA-binding region" description="H-T-H motif" evidence="5">
    <location>
        <begin position="24"/>
        <end position="43"/>
    </location>
</feature>
<evidence type="ECO:0000256" key="5">
    <source>
        <dbReference type="PROSITE-ProRule" id="PRU00335"/>
    </source>
</evidence>
<dbReference type="SUPFAM" id="SSF48498">
    <property type="entry name" value="Tetracyclin repressor-like, C-terminal domain"/>
    <property type="match status" value="1"/>
</dbReference>
<evidence type="ECO:0000259" key="6">
    <source>
        <dbReference type="PROSITE" id="PS50977"/>
    </source>
</evidence>
<dbReference type="PROSITE" id="PS50977">
    <property type="entry name" value="HTH_TETR_2"/>
    <property type="match status" value="1"/>
</dbReference>
<keyword evidence="4" id="KW-0804">Transcription</keyword>
<dbReference type="InterPro" id="IPR050624">
    <property type="entry name" value="HTH-type_Tx_Regulator"/>
</dbReference>
<dbReference type="SUPFAM" id="SSF46689">
    <property type="entry name" value="Homeodomain-like"/>
    <property type="match status" value="1"/>
</dbReference>
<dbReference type="PROSITE" id="PS01081">
    <property type="entry name" value="HTH_TETR_1"/>
    <property type="match status" value="1"/>
</dbReference>
<dbReference type="Gene3D" id="1.10.10.60">
    <property type="entry name" value="Homeodomain-like"/>
    <property type="match status" value="1"/>
</dbReference>
<dbReference type="Gene3D" id="1.10.357.10">
    <property type="entry name" value="Tetracycline Repressor, domain 2"/>
    <property type="match status" value="1"/>
</dbReference>
<keyword evidence="1" id="KW-0678">Repressor</keyword>
<organism evidence="7 8">
    <name type="scientific">Candidatus Pseudogracilibacillus intestinigallinarum</name>
    <dbReference type="NCBI Taxonomy" id="2838742"/>
    <lineage>
        <taxon>Bacteria</taxon>
        <taxon>Bacillati</taxon>
        <taxon>Bacillota</taxon>
        <taxon>Bacilli</taxon>
        <taxon>Bacillales</taxon>
        <taxon>Bacillaceae</taxon>
        <taxon>Pseudogracilibacillus</taxon>
    </lineage>
</organism>
<evidence type="ECO:0000256" key="3">
    <source>
        <dbReference type="ARBA" id="ARBA00023125"/>
    </source>
</evidence>
<evidence type="ECO:0000313" key="8">
    <source>
        <dbReference type="Proteomes" id="UP000823937"/>
    </source>
</evidence>
<keyword evidence="3 5" id="KW-0238">DNA-binding</keyword>
<comment type="caution">
    <text evidence="7">The sequence shown here is derived from an EMBL/GenBank/DDBJ whole genome shotgun (WGS) entry which is preliminary data.</text>
</comment>
<dbReference type="Proteomes" id="UP000823937">
    <property type="component" value="Unassembled WGS sequence"/>
</dbReference>
<evidence type="ECO:0000256" key="2">
    <source>
        <dbReference type="ARBA" id="ARBA00023015"/>
    </source>
</evidence>
<dbReference type="InterPro" id="IPR001647">
    <property type="entry name" value="HTH_TetR"/>
</dbReference>
<accession>A0A9D1PJQ9</accession>
<reference evidence="7" key="1">
    <citation type="journal article" date="2021" name="PeerJ">
        <title>Extensive microbial diversity within the chicken gut microbiome revealed by metagenomics and culture.</title>
        <authorList>
            <person name="Gilroy R."/>
            <person name="Ravi A."/>
            <person name="Getino M."/>
            <person name="Pursley I."/>
            <person name="Horton D.L."/>
            <person name="Alikhan N.F."/>
            <person name="Baker D."/>
            <person name="Gharbi K."/>
            <person name="Hall N."/>
            <person name="Watson M."/>
            <person name="Adriaenssens E.M."/>
            <person name="Foster-Nyarko E."/>
            <person name="Jarju S."/>
            <person name="Secka A."/>
            <person name="Antonio M."/>
            <person name="Oren A."/>
            <person name="Chaudhuri R.R."/>
            <person name="La Ragione R."/>
            <person name="Hildebrand F."/>
            <person name="Pallen M.J."/>
        </authorList>
    </citation>
    <scope>NUCLEOTIDE SEQUENCE</scope>
    <source>
        <strain evidence="7">CHK169-2315</strain>
    </source>
</reference>
<evidence type="ECO:0000313" key="7">
    <source>
        <dbReference type="EMBL" id="HIV73695.1"/>
    </source>
</evidence>
<dbReference type="PANTHER" id="PTHR43479">
    <property type="entry name" value="ACREF/ENVCD OPERON REPRESSOR-RELATED"/>
    <property type="match status" value="1"/>
</dbReference>
<reference evidence="7" key="2">
    <citation type="submission" date="2021-04" db="EMBL/GenBank/DDBJ databases">
        <authorList>
            <person name="Gilroy R."/>
        </authorList>
    </citation>
    <scope>NUCLEOTIDE SEQUENCE</scope>
    <source>
        <strain evidence="7">CHK169-2315</strain>
    </source>
</reference>
<dbReference type="GO" id="GO:0003677">
    <property type="term" value="F:DNA binding"/>
    <property type="evidence" value="ECO:0007669"/>
    <property type="project" value="UniProtKB-UniRule"/>
</dbReference>
<feature type="domain" description="HTH tetR-type" evidence="6">
    <location>
        <begin position="1"/>
        <end position="61"/>
    </location>
</feature>
<dbReference type="PANTHER" id="PTHR43479:SF11">
    <property type="entry name" value="ACREF_ENVCD OPERON REPRESSOR-RELATED"/>
    <property type="match status" value="1"/>
</dbReference>
<name>A0A9D1PJQ9_9BACI</name>
<dbReference type="Pfam" id="PF17932">
    <property type="entry name" value="TetR_C_24"/>
    <property type="match status" value="1"/>
</dbReference>